<dbReference type="SUPFAM" id="SSF56935">
    <property type="entry name" value="Porins"/>
    <property type="match status" value="1"/>
</dbReference>
<keyword evidence="3" id="KW-1185">Reference proteome</keyword>
<feature type="chain" id="PRO_5001462547" description="TIGR03016 family PEP-CTERM system-associated outer membrane protein" evidence="1">
    <location>
        <begin position="19"/>
        <end position="498"/>
    </location>
</feature>
<dbReference type="PATRIC" id="fig|1454001.3.peg.1472"/>
<evidence type="ECO:0000256" key="1">
    <source>
        <dbReference type="SAM" id="SignalP"/>
    </source>
</evidence>
<protein>
    <recommendedName>
        <fullName evidence="4">TIGR03016 family PEP-CTERM system-associated outer membrane protein</fullName>
    </recommendedName>
</protein>
<evidence type="ECO:0008006" key="4">
    <source>
        <dbReference type="Google" id="ProtNLM"/>
    </source>
</evidence>
<dbReference type="NCBIfam" id="TIGR03016">
    <property type="entry name" value="pepcterm_hypo_1"/>
    <property type="match status" value="1"/>
</dbReference>
<dbReference type="EMBL" id="JFAX01000006">
    <property type="protein sequence ID" value="EXI68202.1"/>
    <property type="molecule type" value="Genomic_DNA"/>
</dbReference>
<gene>
    <name evidence="2" type="ORF">AW08_01420</name>
</gene>
<organism evidence="2 3">
    <name type="scientific">Candidatus Accumulibacter adjunctus</name>
    <dbReference type="NCBI Taxonomy" id="1454001"/>
    <lineage>
        <taxon>Bacteria</taxon>
        <taxon>Pseudomonadati</taxon>
        <taxon>Pseudomonadota</taxon>
        <taxon>Betaproteobacteria</taxon>
        <taxon>Candidatus Accumulibacter</taxon>
    </lineage>
</organism>
<dbReference type="Proteomes" id="UP000020218">
    <property type="component" value="Unassembled WGS sequence"/>
</dbReference>
<dbReference type="AlphaFoldDB" id="A0A011NUD3"/>
<dbReference type="STRING" id="1454001.AW08_01420"/>
<accession>A0A011NUD3</accession>
<comment type="caution">
    <text evidence="2">The sequence shown here is derived from an EMBL/GenBank/DDBJ whole genome shotgun (WGS) entry which is preliminary data.</text>
</comment>
<evidence type="ECO:0000313" key="2">
    <source>
        <dbReference type="EMBL" id="EXI68202.1"/>
    </source>
</evidence>
<name>A0A011NUD3_9PROT</name>
<sequence>MPVPLACMLVVLALPAYAENWTITPSIAIGGTLTNNLYLTPTNRTSDLVTSITPGISIDGRGARANLRLGYGITQNIYARESSENNRQQSLVAAGTLEAVEDWLFVDASSTISQQYISAFGPVAPSDVNINRNRTETFYYSVSPYIRGRLLSSADYLLRYTVSGTNPDSSAVSNTTTSQWLGRINGNTRWSALSWSIDYSSNSANYDVGRDREDTRYGLTLAYRFNPELQVSAIFGRERTNLVSLQEETNNDSGFGLLWTPSPRTKLDARMTRRFFGNGYNVAFSHRMPLSAFNYSASRDVSYQPAGVTNTGQGSNYDAFYAIVAANNPGLAPEAIRTQVSQILQGRGVPADGSVVNGYLTNRPSLQTTQQLSYALLGVRNTLTFNATESQQQPLGVISGLTDDYSLANEVTQRGYGVIWGHQLTGLSSLSLSLNQQRSLAKGTGAVDSKTTGAYLLYTTSLGPRTNANVGARHVISDGGVNADYTESALTASLSHNF</sequence>
<proteinExistence type="predicted"/>
<reference evidence="2" key="1">
    <citation type="submission" date="2014-02" db="EMBL/GenBank/DDBJ databases">
        <title>Expanding our view of genomic diversity in Candidatus Accumulibacter clades.</title>
        <authorList>
            <person name="Skennerton C.T."/>
            <person name="Barr J.J."/>
            <person name="Slater F.R."/>
            <person name="Bond P.L."/>
            <person name="Tyson G.W."/>
        </authorList>
    </citation>
    <scope>NUCLEOTIDE SEQUENCE [LARGE SCALE GENOMIC DNA]</scope>
</reference>
<keyword evidence="1" id="KW-0732">Signal</keyword>
<evidence type="ECO:0000313" key="3">
    <source>
        <dbReference type="Proteomes" id="UP000020218"/>
    </source>
</evidence>
<dbReference type="InterPro" id="IPR017467">
    <property type="entry name" value="CHP03016_PEP-CTERM"/>
</dbReference>
<feature type="signal peptide" evidence="1">
    <location>
        <begin position="1"/>
        <end position="18"/>
    </location>
</feature>